<keyword evidence="3 6" id="KW-0812">Transmembrane</keyword>
<feature type="transmembrane region" description="Helical" evidence="6">
    <location>
        <begin position="127"/>
        <end position="148"/>
    </location>
</feature>
<feature type="transmembrane region" description="Helical" evidence="6">
    <location>
        <begin position="12"/>
        <end position="37"/>
    </location>
</feature>
<feature type="transmembrane region" description="Helical" evidence="6">
    <location>
        <begin position="90"/>
        <end position="107"/>
    </location>
</feature>
<evidence type="ECO:0000256" key="6">
    <source>
        <dbReference type="SAM" id="Phobius"/>
    </source>
</evidence>
<dbReference type="EMBL" id="BARU01012880">
    <property type="protein sequence ID" value="GAH31687.1"/>
    <property type="molecule type" value="Genomic_DNA"/>
</dbReference>
<keyword evidence="2" id="KW-1003">Cell membrane</keyword>
<evidence type="ECO:0000256" key="2">
    <source>
        <dbReference type="ARBA" id="ARBA00022475"/>
    </source>
</evidence>
<evidence type="ECO:0000313" key="7">
    <source>
        <dbReference type="EMBL" id="GAH31687.1"/>
    </source>
</evidence>
<proteinExistence type="predicted"/>
<dbReference type="InterPro" id="IPR050833">
    <property type="entry name" value="Poly_Biosynth_Transport"/>
</dbReference>
<dbReference type="PANTHER" id="PTHR30250">
    <property type="entry name" value="PST FAMILY PREDICTED COLANIC ACID TRANSPORTER"/>
    <property type="match status" value="1"/>
</dbReference>
<name>X1EGF9_9ZZZZ</name>
<evidence type="ECO:0000256" key="1">
    <source>
        <dbReference type="ARBA" id="ARBA00004651"/>
    </source>
</evidence>
<sequence length="154" mass="17203">MEETTEFTKSTSILIIGEIITFVLSFGSGFFLVRFFSVDDYSIYNIVLVVPVILFNITDFGLFHGCAYYIARLGKLNKKEESRNVIKITLVTKFLLGIVLAMALFFIAEELASSLFGIQDLILVPLIQLTSILIITSNLLEAVYSILIGSTKMK</sequence>
<dbReference type="AlphaFoldDB" id="X1EGF9"/>
<keyword evidence="4 6" id="KW-1133">Transmembrane helix</keyword>
<evidence type="ECO:0000256" key="5">
    <source>
        <dbReference type="ARBA" id="ARBA00023136"/>
    </source>
</evidence>
<dbReference type="PANTHER" id="PTHR30250:SF28">
    <property type="entry name" value="POLYSACCHARIDE BIOSYNTHESIS PROTEIN"/>
    <property type="match status" value="1"/>
</dbReference>
<keyword evidence="5 6" id="KW-0472">Membrane</keyword>
<evidence type="ECO:0008006" key="8">
    <source>
        <dbReference type="Google" id="ProtNLM"/>
    </source>
</evidence>
<gene>
    <name evidence="7" type="ORF">S03H2_23541</name>
</gene>
<comment type="subcellular location">
    <subcellularLocation>
        <location evidence="1">Cell membrane</location>
        <topology evidence="1">Multi-pass membrane protein</topology>
    </subcellularLocation>
</comment>
<accession>X1EGF9</accession>
<evidence type="ECO:0000256" key="3">
    <source>
        <dbReference type="ARBA" id="ARBA00022692"/>
    </source>
</evidence>
<dbReference type="GO" id="GO:0005886">
    <property type="term" value="C:plasma membrane"/>
    <property type="evidence" value="ECO:0007669"/>
    <property type="project" value="UniProtKB-SubCell"/>
</dbReference>
<comment type="caution">
    <text evidence="7">The sequence shown here is derived from an EMBL/GenBank/DDBJ whole genome shotgun (WGS) entry which is preliminary data.</text>
</comment>
<reference evidence="7" key="1">
    <citation type="journal article" date="2014" name="Front. Microbiol.">
        <title>High frequency of phylogenetically diverse reductive dehalogenase-homologous genes in deep subseafloor sedimentary metagenomes.</title>
        <authorList>
            <person name="Kawai M."/>
            <person name="Futagami T."/>
            <person name="Toyoda A."/>
            <person name="Takaki Y."/>
            <person name="Nishi S."/>
            <person name="Hori S."/>
            <person name="Arai W."/>
            <person name="Tsubouchi T."/>
            <person name="Morono Y."/>
            <person name="Uchiyama I."/>
            <person name="Ito T."/>
            <person name="Fujiyama A."/>
            <person name="Inagaki F."/>
            <person name="Takami H."/>
        </authorList>
    </citation>
    <scope>NUCLEOTIDE SEQUENCE</scope>
    <source>
        <strain evidence="7">Expedition CK06-06</strain>
    </source>
</reference>
<feature type="non-terminal residue" evidence="7">
    <location>
        <position position="154"/>
    </location>
</feature>
<protein>
    <recommendedName>
        <fullName evidence="8">Polysaccharide biosynthesis protein C-terminal domain-containing protein</fullName>
    </recommendedName>
</protein>
<organism evidence="7">
    <name type="scientific">marine sediment metagenome</name>
    <dbReference type="NCBI Taxonomy" id="412755"/>
    <lineage>
        <taxon>unclassified sequences</taxon>
        <taxon>metagenomes</taxon>
        <taxon>ecological metagenomes</taxon>
    </lineage>
</organism>
<evidence type="ECO:0000256" key="4">
    <source>
        <dbReference type="ARBA" id="ARBA00022989"/>
    </source>
</evidence>
<feature type="transmembrane region" description="Helical" evidence="6">
    <location>
        <begin position="43"/>
        <end position="70"/>
    </location>
</feature>